<evidence type="ECO:0000313" key="2">
    <source>
        <dbReference type="Proteomes" id="UP000015105"/>
    </source>
</evidence>
<reference evidence="2" key="2">
    <citation type="journal article" date="2017" name="Nat. Plants">
        <title>The Aegilops tauschii genome reveals multiple impacts of transposons.</title>
        <authorList>
            <person name="Zhao G."/>
            <person name="Zou C."/>
            <person name="Li K."/>
            <person name="Wang K."/>
            <person name="Li T."/>
            <person name="Gao L."/>
            <person name="Zhang X."/>
            <person name="Wang H."/>
            <person name="Yang Z."/>
            <person name="Liu X."/>
            <person name="Jiang W."/>
            <person name="Mao L."/>
            <person name="Kong X."/>
            <person name="Jiao Y."/>
            <person name="Jia J."/>
        </authorList>
    </citation>
    <scope>NUCLEOTIDE SEQUENCE [LARGE SCALE GENOMIC DNA]</scope>
    <source>
        <strain evidence="2">cv. AL8/78</strain>
    </source>
</reference>
<reference evidence="1" key="3">
    <citation type="journal article" date="2017" name="Nature">
        <title>Genome sequence of the progenitor of the wheat D genome Aegilops tauschii.</title>
        <authorList>
            <person name="Luo M.C."/>
            <person name="Gu Y.Q."/>
            <person name="Puiu D."/>
            <person name="Wang H."/>
            <person name="Twardziok S.O."/>
            <person name="Deal K.R."/>
            <person name="Huo N."/>
            <person name="Zhu T."/>
            <person name="Wang L."/>
            <person name="Wang Y."/>
            <person name="McGuire P.E."/>
            <person name="Liu S."/>
            <person name="Long H."/>
            <person name="Ramasamy R.K."/>
            <person name="Rodriguez J.C."/>
            <person name="Van S.L."/>
            <person name="Yuan L."/>
            <person name="Wang Z."/>
            <person name="Xia Z."/>
            <person name="Xiao L."/>
            <person name="Anderson O.D."/>
            <person name="Ouyang S."/>
            <person name="Liang Y."/>
            <person name="Zimin A.V."/>
            <person name="Pertea G."/>
            <person name="Qi P."/>
            <person name="Bennetzen J.L."/>
            <person name="Dai X."/>
            <person name="Dawson M.W."/>
            <person name="Muller H.G."/>
            <person name="Kugler K."/>
            <person name="Rivarola-Duarte L."/>
            <person name="Spannagl M."/>
            <person name="Mayer K.F.X."/>
            <person name="Lu F.H."/>
            <person name="Bevan M.W."/>
            <person name="Leroy P."/>
            <person name="Li P."/>
            <person name="You F.M."/>
            <person name="Sun Q."/>
            <person name="Liu Z."/>
            <person name="Lyons E."/>
            <person name="Wicker T."/>
            <person name="Salzberg S.L."/>
            <person name="Devos K.M."/>
            <person name="Dvorak J."/>
        </authorList>
    </citation>
    <scope>NUCLEOTIDE SEQUENCE [LARGE SCALE GENOMIC DNA]</scope>
    <source>
        <strain evidence="1">cv. AL8/78</strain>
    </source>
</reference>
<sequence length="101" mass="11244">FGSGCGRGRFSLVLGRLKVFVVNSFQPVVPVGPIVLCRLFTNRARVANRSPPPHSACSACQCHLLALHLRIRRVLLVSVIFWLSTPMSSGSRWRRVPNIFC</sequence>
<dbReference type="EnsemblPlants" id="AET4Gv20284900.28">
    <property type="protein sequence ID" value="AET4Gv20284900.28"/>
    <property type="gene ID" value="AET4Gv20284900"/>
</dbReference>
<keyword evidence="2" id="KW-1185">Reference proteome</keyword>
<reference evidence="2" key="1">
    <citation type="journal article" date="2014" name="Science">
        <title>Ancient hybridizations among the ancestral genomes of bread wheat.</title>
        <authorList>
            <consortium name="International Wheat Genome Sequencing Consortium,"/>
            <person name="Marcussen T."/>
            <person name="Sandve S.R."/>
            <person name="Heier L."/>
            <person name="Spannagl M."/>
            <person name="Pfeifer M."/>
            <person name="Jakobsen K.S."/>
            <person name="Wulff B.B."/>
            <person name="Steuernagel B."/>
            <person name="Mayer K.F."/>
            <person name="Olsen O.A."/>
        </authorList>
    </citation>
    <scope>NUCLEOTIDE SEQUENCE [LARGE SCALE GENOMIC DNA]</scope>
    <source>
        <strain evidence="2">cv. AL8/78</strain>
    </source>
</reference>
<name>A0A453HSQ7_AEGTS</name>
<reference evidence="1" key="4">
    <citation type="submission" date="2019-03" db="UniProtKB">
        <authorList>
            <consortium name="EnsemblPlants"/>
        </authorList>
    </citation>
    <scope>IDENTIFICATION</scope>
</reference>
<protein>
    <submittedName>
        <fullName evidence="1">Uncharacterized protein</fullName>
    </submittedName>
</protein>
<organism evidence="1 2">
    <name type="scientific">Aegilops tauschii subsp. strangulata</name>
    <name type="common">Goatgrass</name>
    <dbReference type="NCBI Taxonomy" id="200361"/>
    <lineage>
        <taxon>Eukaryota</taxon>
        <taxon>Viridiplantae</taxon>
        <taxon>Streptophyta</taxon>
        <taxon>Embryophyta</taxon>
        <taxon>Tracheophyta</taxon>
        <taxon>Spermatophyta</taxon>
        <taxon>Magnoliopsida</taxon>
        <taxon>Liliopsida</taxon>
        <taxon>Poales</taxon>
        <taxon>Poaceae</taxon>
        <taxon>BOP clade</taxon>
        <taxon>Pooideae</taxon>
        <taxon>Triticodae</taxon>
        <taxon>Triticeae</taxon>
        <taxon>Triticinae</taxon>
        <taxon>Aegilops</taxon>
    </lineage>
</organism>
<accession>A0A453HSQ7</accession>
<dbReference type="Proteomes" id="UP000015105">
    <property type="component" value="Chromosome 4D"/>
</dbReference>
<dbReference type="Gramene" id="AET4Gv20284900.28">
    <property type="protein sequence ID" value="AET4Gv20284900.28"/>
    <property type="gene ID" value="AET4Gv20284900"/>
</dbReference>
<evidence type="ECO:0000313" key="1">
    <source>
        <dbReference type="EnsemblPlants" id="AET4Gv20284900.28"/>
    </source>
</evidence>
<proteinExistence type="predicted"/>
<reference evidence="1" key="5">
    <citation type="journal article" date="2021" name="G3 (Bethesda)">
        <title>Aegilops tauschii genome assembly Aet v5.0 features greater sequence contiguity and improved annotation.</title>
        <authorList>
            <person name="Wang L."/>
            <person name="Zhu T."/>
            <person name="Rodriguez J.C."/>
            <person name="Deal K.R."/>
            <person name="Dubcovsky J."/>
            <person name="McGuire P.E."/>
            <person name="Lux T."/>
            <person name="Spannagl M."/>
            <person name="Mayer K.F.X."/>
            <person name="Baldrich P."/>
            <person name="Meyers B.C."/>
            <person name="Huo N."/>
            <person name="Gu Y.Q."/>
            <person name="Zhou H."/>
            <person name="Devos K.M."/>
            <person name="Bennetzen J.L."/>
            <person name="Unver T."/>
            <person name="Budak H."/>
            <person name="Gulick P.J."/>
            <person name="Galiba G."/>
            <person name="Kalapos B."/>
            <person name="Nelson D.R."/>
            <person name="Li P."/>
            <person name="You F.M."/>
            <person name="Luo M.C."/>
            <person name="Dvorak J."/>
        </authorList>
    </citation>
    <scope>NUCLEOTIDE SEQUENCE [LARGE SCALE GENOMIC DNA]</scope>
    <source>
        <strain evidence="1">cv. AL8/78</strain>
    </source>
</reference>
<dbReference type="AlphaFoldDB" id="A0A453HSQ7"/>